<dbReference type="GO" id="GO:0043190">
    <property type="term" value="C:ATP-binding cassette (ABC) transporter complex"/>
    <property type="evidence" value="ECO:0007669"/>
    <property type="project" value="InterPro"/>
</dbReference>
<keyword evidence="1" id="KW-0732">Signal</keyword>
<dbReference type="EMBL" id="FQVM01000001">
    <property type="protein sequence ID" value="SHE31644.1"/>
    <property type="molecule type" value="Genomic_DNA"/>
</dbReference>
<dbReference type="PROSITE" id="PS51257">
    <property type="entry name" value="PROKAR_LIPOPROTEIN"/>
    <property type="match status" value="1"/>
</dbReference>
<reference evidence="3 4" key="1">
    <citation type="submission" date="2016-11" db="EMBL/GenBank/DDBJ databases">
        <authorList>
            <person name="Jaros S."/>
            <person name="Januszkiewicz K."/>
            <person name="Wedrychowicz H."/>
        </authorList>
    </citation>
    <scope>NUCLEOTIDE SEQUENCE [LARGE SCALE GENOMIC DNA]</scope>
    <source>
        <strain evidence="3 4">DSM 2631</strain>
    </source>
</reference>
<organism evidence="3 4">
    <name type="scientific">Clostridium fallax</name>
    <dbReference type="NCBI Taxonomy" id="1533"/>
    <lineage>
        <taxon>Bacteria</taxon>
        <taxon>Bacillati</taxon>
        <taxon>Bacillota</taxon>
        <taxon>Clostridia</taxon>
        <taxon>Eubacteriales</taxon>
        <taxon>Clostridiaceae</taxon>
        <taxon>Clostridium</taxon>
    </lineage>
</organism>
<dbReference type="RefSeq" id="WP_072892206.1">
    <property type="nucleotide sequence ID" value="NZ_FQVM01000001.1"/>
</dbReference>
<dbReference type="Gene3D" id="3.10.105.10">
    <property type="entry name" value="Dipeptide-binding Protein, Domain 3"/>
    <property type="match status" value="1"/>
</dbReference>
<accession>A0A1M4SHA3</accession>
<dbReference type="GO" id="GO:0015833">
    <property type="term" value="P:peptide transport"/>
    <property type="evidence" value="ECO:0007669"/>
    <property type="project" value="TreeGrafter"/>
</dbReference>
<gene>
    <name evidence="3" type="ORF">SAMN05443638_10131</name>
</gene>
<feature type="signal peptide" evidence="1">
    <location>
        <begin position="1"/>
        <end position="27"/>
    </location>
</feature>
<evidence type="ECO:0000256" key="1">
    <source>
        <dbReference type="SAM" id="SignalP"/>
    </source>
</evidence>
<sequence length="525" mass="58644">MKLKKVFAAVLASSMLLLTGCGGSNNAANDATKKDGEIKDGGTITFAVGGDPKGLNPMYGNDRVTMTINNAIYSPLYVINDGKYEYYLADSMKNSEDYLHYTLKLKEGLKWDDGKPLTADDVVFTLDKIMDKSQNCMKREDFMIDDKPVQYKKVDDVTVEFTLPTLDMSFPSKLSDFSPIAKHVYEGETDISKSPKNDEPIGSGPYKFKEFKKGESVTLVRNDNYFGNKAHIDTVVYRVIPDANSSKSAFLSGEVSALYISPQSVNDFKDKANIITFDEGMNNNIIFMMKNPNLAKVEVRQAIAYALDKTELLKASEISTDYAELAYSVFTPDVPQFTNDVEKYDKNIDKAKELLKNAGVENIKLKLTYTTGDKGQETQALIIQKSLKEIGIDIELVPMERNAFIQKLFTPKTNDAFDIAFNGYVMGNDPSSYGSIFKTGGGNNFIEFSDDKVNELFNKANIETDSKKRDEIYVDIQKLLAEELPIYPICYPKSIVALDKKIGGADEAQPAPIFMFRNLGKLYIK</sequence>
<keyword evidence="4" id="KW-1185">Reference proteome</keyword>
<dbReference type="PANTHER" id="PTHR30290">
    <property type="entry name" value="PERIPLASMIC BINDING COMPONENT OF ABC TRANSPORTER"/>
    <property type="match status" value="1"/>
</dbReference>
<evidence type="ECO:0000259" key="2">
    <source>
        <dbReference type="Pfam" id="PF00496"/>
    </source>
</evidence>
<dbReference type="PIRSF" id="PIRSF002741">
    <property type="entry name" value="MppA"/>
    <property type="match status" value="1"/>
</dbReference>
<feature type="domain" description="Solute-binding protein family 5" evidence="2">
    <location>
        <begin position="85"/>
        <end position="443"/>
    </location>
</feature>
<dbReference type="AlphaFoldDB" id="A0A1M4SHA3"/>
<feature type="chain" id="PRO_5013245660" evidence="1">
    <location>
        <begin position="28"/>
        <end position="525"/>
    </location>
</feature>
<dbReference type="GO" id="GO:0042597">
    <property type="term" value="C:periplasmic space"/>
    <property type="evidence" value="ECO:0007669"/>
    <property type="project" value="UniProtKB-ARBA"/>
</dbReference>
<dbReference type="InterPro" id="IPR039424">
    <property type="entry name" value="SBP_5"/>
</dbReference>
<dbReference type="SUPFAM" id="SSF53850">
    <property type="entry name" value="Periplasmic binding protein-like II"/>
    <property type="match status" value="1"/>
</dbReference>
<dbReference type="InterPro" id="IPR030678">
    <property type="entry name" value="Peptide/Ni-bd"/>
</dbReference>
<dbReference type="InterPro" id="IPR000914">
    <property type="entry name" value="SBP_5_dom"/>
</dbReference>
<proteinExistence type="predicted"/>
<dbReference type="Gene3D" id="3.90.76.10">
    <property type="entry name" value="Dipeptide-binding Protein, Domain 1"/>
    <property type="match status" value="1"/>
</dbReference>
<dbReference type="Gene3D" id="3.40.190.10">
    <property type="entry name" value="Periplasmic binding protein-like II"/>
    <property type="match status" value="1"/>
</dbReference>
<dbReference type="CDD" id="cd00995">
    <property type="entry name" value="PBP2_NikA_DppA_OppA_like"/>
    <property type="match status" value="1"/>
</dbReference>
<name>A0A1M4SHA3_9CLOT</name>
<dbReference type="STRING" id="1533.SAMN05443638_10131"/>
<evidence type="ECO:0000313" key="4">
    <source>
        <dbReference type="Proteomes" id="UP000184035"/>
    </source>
</evidence>
<protein>
    <submittedName>
        <fullName evidence="3">Peptide/nickel transport system substrate-binding protein</fullName>
    </submittedName>
</protein>
<dbReference type="Proteomes" id="UP000184035">
    <property type="component" value="Unassembled WGS sequence"/>
</dbReference>
<dbReference type="OrthoDB" id="9772924at2"/>
<dbReference type="GO" id="GO:1904680">
    <property type="term" value="F:peptide transmembrane transporter activity"/>
    <property type="evidence" value="ECO:0007669"/>
    <property type="project" value="TreeGrafter"/>
</dbReference>
<dbReference type="Pfam" id="PF00496">
    <property type="entry name" value="SBP_bac_5"/>
    <property type="match status" value="1"/>
</dbReference>
<dbReference type="PANTHER" id="PTHR30290:SF59">
    <property type="entry name" value="OLIGOPEPTIDE ABC TRANSPORTER,SUBSTRATE-BINDING PROTEIN"/>
    <property type="match status" value="1"/>
</dbReference>
<evidence type="ECO:0000313" key="3">
    <source>
        <dbReference type="EMBL" id="SHE31644.1"/>
    </source>
</evidence>